<gene>
    <name evidence="1" type="ORF">SDC9_144491</name>
</gene>
<name>A0A645E7W0_9ZZZZ</name>
<dbReference type="AlphaFoldDB" id="A0A645E7W0"/>
<evidence type="ECO:0000313" key="1">
    <source>
        <dbReference type="EMBL" id="MPM97318.1"/>
    </source>
</evidence>
<proteinExistence type="predicted"/>
<protein>
    <submittedName>
        <fullName evidence="1">Uncharacterized protein</fullName>
    </submittedName>
</protein>
<sequence length="202" mass="20973">MEDQGVLGQGIAGFLHRLLNALRSFSDQGVYGGLVHKGKGNLYRNAARKPPQEAVALHQKAALPTHLPGSLRAARHVGGDTVRGNTGGALPGAVIGKGDGGARQTGAQPLAELLSRLRPGKPAQLHLSRGGIGHNAPGGLNVKAEPQIGKYNQDNAADDRKQGGFFPRTGCNAFALTVFCHVISQLQRTPGSPVCSTNGSKI</sequence>
<dbReference type="EMBL" id="VSSQ01043613">
    <property type="protein sequence ID" value="MPM97318.1"/>
    <property type="molecule type" value="Genomic_DNA"/>
</dbReference>
<accession>A0A645E7W0</accession>
<reference evidence="1" key="1">
    <citation type="submission" date="2019-08" db="EMBL/GenBank/DDBJ databases">
        <authorList>
            <person name="Kucharzyk K."/>
            <person name="Murdoch R.W."/>
            <person name="Higgins S."/>
            <person name="Loffler F."/>
        </authorList>
    </citation>
    <scope>NUCLEOTIDE SEQUENCE</scope>
</reference>
<comment type="caution">
    <text evidence="1">The sequence shown here is derived from an EMBL/GenBank/DDBJ whole genome shotgun (WGS) entry which is preliminary data.</text>
</comment>
<organism evidence="1">
    <name type="scientific">bioreactor metagenome</name>
    <dbReference type="NCBI Taxonomy" id="1076179"/>
    <lineage>
        <taxon>unclassified sequences</taxon>
        <taxon>metagenomes</taxon>
        <taxon>ecological metagenomes</taxon>
    </lineage>
</organism>